<evidence type="ECO:0000256" key="2">
    <source>
        <dbReference type="ARBA" id="ARBA00023014"/>
    </source>
</evidence>
<comment type="caution">
    <text evidence="4">The sequence shown here is derived from an EMBL/GenBank/DDBJ whole genome shotgun (WGS) entry which is preliminary data.</text>
</comment>
<dbReference type="Proteomes" id="UP000706172">
    <property type="component" value="Unassembled WGS sequence"/>
</dbReference>
<protein>
    <submittedName>
        <fullName evidence="4">Dimethylsulfide dehydrogenase</fullName>
    </submittedName>
</protein>
<name>A0A931CS03_9BACT</name>
<reference evidence="4" key="1">
    <citation type="submission" date="2020-07" db="EMBL/GenBank/DDBJ databases">
        <title>Severe corrosion of carbon steel in oil field produced water can be linked to methanogenic archaea containing a special type of NiFe hydrogenase.</title>
        <authorList>
            <person name="Lahme S."/>
            <person name="Mand J."/>
            <person name="Longwell J."/>
            <person name="Smith R."/>
            <person name="Enning D."/>
        </authorList>
    </citation>
    <scope>NUCLEOTIDE SEQUENCE</scope>
    <source>
        <strain evidence="4">MIC098Bin6</strain>
    </source>
</reference>
<feature type="domain" description="Molybdopterin dinucleotide-binding" evidence="3">
    <location>
        <begin position="14"/>
        <end position="117"/>
    </location>
</feature>
<feature type="non-terminal residue" evidence="4">
    <location>
        <position position="1"/>
    </location>
</feature>
<dbReference type="GO" id="GO:0051536">
    <property type="term" value="F:iron-sulfur cluster binding"/>
    <property type="evidence" value="ECO:0007669"/>
    <property type="project" value="UniProtKB-KW"/>
</dbReference>
<dbReference type="AlphaFoldDB" id="A0A931CS03"/>
<dbReference type="Pfam" id="PF01568">
    <property type="entry name" value="Molydop_binding"/>
    <property type="match status" value="1"/>
</dbReference>
<gene>
    <name evidence="4" type="ORF">H0S81_09290</name>
</gene>
<sequence length="143" mass="16079">SPVSTPDLFKKYPLILCTGRRMGPFFHSEHRQIPWLREQQKEPVLEIHPDTAEKLGIHNGEKVCVENWLGKITVTALTTPIIHPDVVMAEHGWWFPEKQGAEPSLFGVWDVNVNQLIPMSNEGKGGLGAPIKSMLCRVYKAKG</sequence>
<dbReference type="EMBL" id="JACCQK010000579">
    <property type="protein sequence ID" value="MBG0780102.1"/>
    <property type="molecule type" value="Genomic_DNA"/>
</dbReference>
<organism evidence="4 5">
    <name type="scientific">Desulfotignum balticum</name>
    <dbReference type="NCBI Taxonomy" id="115781"/>
    <lineage>
        <taxon>Bacteria</taxon>
        <taxon>Pseudomonadati</taxon>
        <taxon>Thermodesulfobacteriota</taxon>
        <taxon>Desulfobacteria</taxon>
        <taxon>Desulfobacterales</taxon>
        <taxon>Desulfobacteraceae</taxon>
        <taxon>Desulfotignum</taxon>
    </lineage>
</organism>
<dbReference type="InterPro" id="IPR050612">
    <property type="entry name" value="Prok_Mopterin_Oxidored"/>
</dbReference>
<dbReference type="SUPFAM" id="SSF50692">
    <property type="entry name" value="ADC-like"/>
    <property type="match status" value="1"/>
</dbReference>
<keyword evidence="1" id="KW-0408">Iron</keyword>
<dbReference type="PANTHER" id="PTHR43742:SF6">
    <property type="entry name" value="OXIDOREDUCTASE YYAE-RELATED"/>
    <property type="match status" value="1"/>
</dbReference>
<dbReference type="PANTHER" id="PTHR43742">
    <property type="entry name" value="TRIMETHYLAMINE-N-OXIDE REDUCTASE"/>
    <property type="match status" value="1"/>
</dbReference>
<dbReference type="InterPro" id="IPR037949">
    <property type="entry name" value="MopB_CT_Acetylene-hydratase"/>
</dbReference>
<dbReference type="CDD" id="cd02781">
    <property type="entry name" value="MopB_CT_Acetylene-hydratase"/>
    <property type="match status" value="1"/>
</dbReference>
<accession>A0A931CS03</accession>
<evidence type="ECO:0000256" key="1">
    <source>
        <dbReference type="ARBA" id="ARBA00023004"/>
    </source>
</evidence>
<dbReference type="InterPro" id="IPR006657">
    <property type="entry name" value="MoPterin_dinucl-bd_dom"/>
</dbReference>
<evidence type="ECO:0000313" key="5">
    <source>
        <dbReference type="Proteomes" id="UP000706172"/>
    </source>
</evidence>
<evidence type="ECO:0000313" key="4">
    <source>
        <dbReference type="EMBL" id="MBG0780102.1"/>
    </source>
</evidence>
<proteinExistence type="predicted"/>
<keyword evidence="2" id="KW-0411">Iron-sulfur</keyword>
<keyword evidence="2" id="KW-0479">Metal-binding</keyword>
<dbReference type="GO" id="GO:0043546">
    <property type="term" value="F:molybdopterin cofactor binding"/>
    <property type="evidence" value="ECO:0007669"/>
    <property type="project" value="InterPro"/>
</dbReference>
<dbReference type="GO" id="GO:0018818">
    <property type="term" value="F:acetylene hydratase activity"/>
    <property type="evidence" value="ECO:0007669"/>
    <property type="project" value="InterPro"/>
</dbReference>
<dbReference type="Gene3D" id="2.40.40.20">
    <property type="match status" value="1"/>
</dbReference>
<dbReference type="InterPro" id="IPR009010">
    <property type="entry name" value="Asp_de-COase-like_dom_sf"/>
</dbReference>
<evidence type="ECO:0000259" key="3">
    <source>
        <dbReference type="Pfam" id="PF01568"/>
    </source>
</evidence>
<dbReference type="GO" id="GO:0016491">
    <property type="term" value="F:oxidoreductase activity"/>
    <property type="evidence" value="ECO:0007669"/>
    <property type="project" value="InterPro"/>
</dbReference>